<keyword evidence="3" id="KW-1185">Reference proteome</keyword>
<comment type="caution">
    <text evidence="1">The sequence shown here is derived from an EMBL/GenBank/DDBJ whole genome shotgun (WGS) entry which is preliminary data.</text>
</comment>
<proteinExistence type="predicted"/>
<evidence type="ECO:0000313" key="4">
    <source>
        <dbReference type="Proteomes" id="UP000235392"/>
    </source>
</evidence>
<sequence>MADEDTEHQGFSEFVAIANRRVQAALFPSFGFNYQMNDELQGFYQNPAPMGHRDSTFVLQKNCKLLSPTLTGVIKSKDPINFAHMAALRKFKKFLRRERREFSCAVFWRLAQYFNQQLSPFLQNLCVPKVKPDASRVSSRQRSACSAENVARLSSSQLHQLHGSFSLLARPN</sequence>
<organism evidence="1 4">
    <name type="scientific">Puccinia coronata f. sp. avenae</name>
    <dbReference type="NCBI Taxonomy" id="200324"/>
    <lineage>
        <taxon>Eukaryota</taxon>
        <taxon>Fungi</taxon>
        <taxon>Dikarya</taxon>
        <taxon>Basidiomycota</taxon>
        <taxon>Pucciniomycotina</taxon>
        <taxon>Pucciniomycetes</taxon>
        <taxon>Pucciniales</taxon>
        <taxon>Pucciniaceae</taxon>
        <taxon>Puccinia</taxon>
    </lineage>
</organism>
<gene>
    <name evidence="2" type="ORF">PCANC_12719</name>
    <name evidence="1" type="ORF">PCASD_22121</name>
</gene>
<name>A0A2N5S4U2_9BASI</name>
<evidence type="ECO:0000313" key="1">
    <source>
        <dbReference type="EMBL" id="PLW08254.1"/>
    </source>
</evidence>
<dbReference type="AlphaFoldDB" id="A0A2N5S4U2"/>
<accession>A0A2N5S4U2</accession>
<dbReference type="EMBL" id="PGCI01001076">
    <property type="protein sequence ID" value="PLW08254.1"/>
    <property type="molecule type" value="Genomic_DNA"/>
</dbReference>
<dbReference type="Proteomes" id="UP000235388">
    <property type="component" value="Unassembled WGS sequence"/>
</dbReference>
<protein>
    <submittedName>
        <fullName evidence="1">Uncharacterized protein</fullName>
    </submittedName>
</protein>
<evidence type="ECO:0000313" key="3">
    <source>
        <dbReference type="Proteomes" id="UP000235388"/>
    </source>
</evidence>
<evidence type="ECO:0000313" key="2">
    <source>
        <dbReference type="EMBL" id="PLW18120.1"/>
    </source>
</evidence>
<dbReference type="EMBL" id="PGCJ01000837">
    <property type="protein sequence ID" value="PLW18120.1"/>
    <property type="molecule type" value="Genomic_DNA"/>
</dbReference>
<dbReference type="Proteomes" id="UP000235392">
    <property type="component" value="Unassembled WGS sequence"/>
</dbReference>
<reference evidence="3 4" key="1">
    <citation type="submission" date="2017-11" db="EMBL/GenBank/DDBJ databases">
        <title>De novo assembly and phasing of dikaryotic genomes from two isolates of Puccinia coronata f. sp. avenae, the causal agent of oat crown rust.</title>
        <authorList>
            <person name="Miller M.E."/>
            <person name="Zhang Y."/>
            <person name="Omidvar V."/>
            <person name="Sperschneider J."/>
            <person name="Schwessinger B."/>
            <person name="Raley C."/>
            <person name="Palmer J.M."/>
            <person name="Garnica D."/>
            <person name="Upadhyaya N."/>
            <person name="Rathjen J."/>
            <person name="Taylor J.M."/>
            <person name="Park R.F."/>
            <person name="Dodds P.N."/>
            <person name="Hirsch C.D."/>
            <person name="Kianian S.F."/>
            <person name="Figueroa M."/>
        </authorList>
    </citation>
    <scope>NUCLEOTIDE SEQUENCE [LARGE SCALE GENOMIC DNA]</scope>
    <source>
        <strain evidence="2">12NC29</strain>
        <strain evidence="1">12SD80</strain>
    </source>
</reference>